<evidence type="ECO:0000313" key="2">
    <source>
        <dbReference type="EMBL" id="KZO89586.1"/>
    </source>
</evidence>
<evidence type="ECO:0000313" key="4">
    <source>
        <dbReference type="Proteomes" id="UP000076738"/>
    </source>
</evidence>
<feature type="compositionally biased region" description="Acidic residues" evidence="1">
    <location>
        <begin position="59"/>
        <end position="68"/>
    </location>
</feature>
<feature type="region of interest" description="Disordered" evidence="1">
    <location>
        <begin position="17"/>
        <end position="70"/>
    </location>
</feature>
<accession>A0A167FKD0</accession>
<proteinExistence type="predicted"/>
<gene>
    <name evidence="3" type="ORF">CALVIDRAFT_531918</name>
    <name evidence="2" type="ORF">CALVIDRAFT_531992</name>
</gene>
<sequence length="306" mass="35689">MDMYPWLLGNAEKCPLFTHSEEQLSPPHPPVSLNDKYEDDGDGDSTSSTTSDEGLTYSDSDDYDDDDTSPYLLRYPGSVLRRLGVTLTTSIETERRELKLRLQSYAVLFSALDKREQLQSELTCLLECQSDNPCSLEEKIATKDVCKRQEMARQQAAQTTLAMLRHQTELFRQWYKRECDPDFMCSTTEGNTIRNTIQEQVLLDYSDSNRTLQRIFVEETGRGGWRAVKKASTELLKKKEELMVPFAHMRAELGKMLRLNEDIFNLRKQIQCIERDIGNFSREQKLWSSYQETFYAQHRRRQLMKC</sequence>
<organism evidence="2 4">
    <name type="scientific">Calocera viscosa (strain TUFC12733)</name>
    <dbReference type="NCBI Taxonomy" id="1330018"/>
    <lineage>
        <taxon>Eukaryota</taxon>
        <taxon>Fungi</taxon>
        <taxon>Dikarya</taxon>
        <taxon>Basidiomycota</taxon>
        <taxon>Agaricomycotina</taxon>
        <taxon>Dacrymycetes</taxon>
        <taxon>Dacrymycetales</taxon>
        <taxon>Dacrymycetaceae</taxon>
        <taxon>Calocera</taxon>
    </lineage>
</organism>
<dbReference type="EMBL" id="KV417379">
    <property type="protein sequence ID" value="KZO89586.1"/>
    <property type="molecule type" value="Genomic_DNA"/>
</dbReference>
<feature type="compositionally biased region" description="Low complexity" evidence="1">
    <location>
        <begin position="44"/>
        <end position="58"/>
    </location>
</feature>
<evidence type="ECO:0000313" key="3">
    <source>
        <dbReference type="EMBL" id="KZO89705.1"/>
    </source>
</evidence>
<keyword evidence="4" id="KW-1185">Reference proteome</keyword>
<reference evidence="2 4" key="1">
    <citation type="journal article" date="2016" name="Mol. Biol. Evol.">
        <title>Comparative Genomics of Early-Diverging Mushroom-Forming Fungi Provides Insights into the Origins of Lignocellulose Decay Capabilities.</title>
        <authorList>
            <person name="Nagy L.G."/>
            <person name="Riley R."/>
            <person name="Tritt A."/>
            <person name="Adam C."/>
            <person name="Daum C."/>
            <person name="Floudas D."/>
            <person name="Sun H."/>
            <person name="Yadav J.S."/>
            <person name="Pangilinan J."/>
            <person name="Larsson K.H."/>
            <person name="Matsuura K."/>
            <person name="Barry K."/>
            <person name="Labutti K."/>
            <person name="Kuo R."/>
            <person name="Ohm R.A."/>
            <person name="Bhattacharya S.S."/>
            <person name="Shirouzu T."/>
            <person name="Yoshinaga Y."/>
            <person name="Martin F.M."/>
            <person name="Grigoriev I.V."/>
            <person name="Hibbett D.S."/>
        </authorList>
    </citation>
    <scope>NUCLEOTIDE SEQUENCE [LARGE SCALE GENOMIC DNA]</scope>
    <source>
        <strain evidence="2 4">TUFC12733</strain>
    </source>
</reference>
<dbReference type="Proteomes" id="UP000076738">
    <property type="component" value="Unassembled WGS sequence"/>
</dbReference>
<name>A0A167FKD0_CALVF</name>
<protein>
    <submittedName>
        <fullName evidence="2">Uncharacterized protein</fullName>
    </submittedName>
</protein>
<evidence type="ECO:0000256" key="1">
    <source>
        <dbReference type="SAM" id="MobiDB-lite"/>
    </source>
</evidence>
<dbReference type="EMBL" id="KV417370">
    <property type="protein sequence ID" value="KZO89705.1"/>
    <property type="molecule type" value="Genomic_DNA"/>
</dbReference>
<dbReference type="AlphaFoldDB" id="A0A167FKD0"/>